<gene>
    <name evidence="8" type="ORF">NFI88_13505</name>
</gene>
<keyword evidence="3" id="KW-1003">Cell membrane</keyword>
<feature type="transmembrane region" description="Helical" evidence="7">
    <location>
        <begin position="305"/>
        <end position="331"/>
    </location>
</feature>
<keyword evidence="5 7" id="KW-1133">Transmembrane helix</keyword>
<dbReference type="PANTHER" id="PTHR23517:SF13">
    <property type="entry name" value="MAJOR FACILITATOR SUPERFAMILY MFS_1"/>
    <property type="match status" value="1"/>
</dbReference>
<feature type="transmembrane region" description="Helical" evidence="7">
    <location>
        <begin position="44"/>
        <end position="66"/>
    </location>
</feature>
<feature type="transmembrane region" description="Helical" evidence="7">
    <location>
        <begin position="247"/>
        <end position="270"/>
    </location>
</feature>
<evidence type="ECO:0000313" key="9">
    <source>
        <dbReference type="Proteomes" id="UP001524547"/>
    </source>
</evidence>
<feature type="transmembrane region" description="Helical" evidence="7">
    <location>
        <begin position="343"/>
        <end position="367"/>
    </location>
</feature>
<evidence type="ECO:0000256" key="1">
    <source>
        <dbReference type="ARBA" id="ARBA00004651"/>
    </source>
</evidence>
<keyword evidence="4 7" id="KW-0812">Transmembrane</keyword>
<keyword evidence="2" id="KW-0813">Transport</keyword>
<sequence>MMKPIPTAQRNGTGLHAVTMTLFFAASSTPSPLYPLFQHRWHFSPLTLTVVYAVYSLALLAALLTAGGLSDQLGRRPVILAAVGLELLSMLLFIGAPDVGWLVGARVVQGVATGLATAALGAAIMDADHAHGSFLNATLPMLGLGAGALGSSFLARWAPMPLHLGFGLLTVLFAVQGVLTLRHVEPPRPDHPASPRRPFPLRPRIAVPDQARAALLAASPVAIALWALGGFFLSLLPSLMLKVAGGVGGLASGIAVAVLTGSAMAATVVARRHPPALMLPLGAAALLAGTGGILAGVHLASVGLLAAGSVLAGIGFGTGWFGSIGSVMPLAPPQERAALMSAFYVECYLANALPVMVAGAAVGRFGLIRTADGYGAAIIVLSALAVLAAAARLRQSRRPALSG</sequence>
<feature type="transmembrane region" description="Helical" evidence="7">
    <location>
        <begin position="137"/>
        <end position="158"/>
    </location>
</feature>
<evidence type="ECO:0000256" key="4">
    <source>
        <dbReference type="ARBA" id="ARBA00022692"/>
    </source>
</evidence>
<evidence type="ECO:0000256" key="5">
    <source>
        <dbReference type="ARBA" id="ARBA00022989"/>
    </source>
</evidence>
<dbReference type="PROSITE" id="PS00216">
    <property type="entry name" value="SUGAR_TRANSPORT_1"/>
    <property type="match status" value="1"/>
</dbReference>
<dbReference type="SUPFAM" id="SSF103473">
    <property type="entry name" value="MFS general substrate transporter"/>
    <property type="match status" value="1"/>
</dbReference>
<evidence type="ECO:0000256" key="6">
    <source>
        <dbReference type="ARBA" id="ARBA00023136"/>
    </source>
</evidence>
<dbReference type="InterPro" id="IPR005829">
    <property type="entry name" value="Sugar_transporter_CS"/>
</dbReference>
<evidence type="ECO:0000256" key="2">
    <source>
        <dbReference type="ARBA" id="ARBA00022448"/>
    </source>
</evidence>
<dbReference type="RefSeq" id="WP_422920608.1">
    <property type="nucleotide sequence ID" value="NZ_JAMZEJ010000008.1"/>
</dbReference>
<dbReference type="Gene3D" id="1.20.1250.20">
    <property type="entry name" value="MFS general substrate transporter like domains"/>
    <property type="match status" value="1"/>
</dbReference>
<evidence type="ECO:0000313" key="8">
    <source>
        <dbReference type="EMBL" id="MCQ8241853.1"/>
    </source>
</evidence>
<dbReference type="InterPro" id="IPR050171">
    <property type="entry name" value="MFS_Transporters"/>
</dbReference>
<evidence type="ECO:0000256" key="3">
    <source>
        <dbReference type="ARBA" id="ARBA00022475"/>
    </source>
</evidence>
<feature type="transmembrane region" description="Helical" evidence="7">
    <location>
        <begin position="164"/>
        <end position="181"/>
    </location>
</feature>
<dbReference type="Proteomes" id="UP001524547">
    <property type="component" value="Unassembled WGS sequence"/>
</dbReference>
<dbReference type="EMBL" id="JAMZEJ010000008">
    <property type="protein sequence ID" value="MCQ8241853.1"/>
    <property type="molecule type" value="Genomic_DNA"/>
</dbReference>
<dbReference type="InterPro" id="IPR036259">
    <property type="entry name" value="MFS_trans_sf"/>
</dbReference>
<comment type="subcellular location">
    <subcellularLocation>
        <location evidence="1">Cell membrane</location>
        <topology evidence="1">Multi-pass membrane protein</topology>
    </subcellularLocation>
</comment>
<feature type="transmembrane region" description="Helical" evidence="7">
    <location>
        <begin position="373"/>
        <end position="393"/>
    </location>
</feature>
<protein>
    <submittedName>
        <fullName evidence="8">MFS transporter</fullName>
    </submittedName>
</protein>
<feature type="transmembrane region" description="Helical" evidence="7">
    <location>
        <begin position="277"/>
        <end position="299"/>
    </location>
</feature>
<dbReference type="Pfam" id="PF07690">
    <property type="entry name" value="MFS_1"/>
    <property type="match status" value="1"/>
</dbReference>
<comment type="caution">
    <text evidence="8">The sequence shown here is derived from an EMBL/GenBank/DDBJ whole genome shotgun (WGS) entry which is preliminary data.</text>
</comment>
<name>A0ABT1VZS0_9PROT</name>
<feature type="transmembrane region" description="Helical" evidence="7">
    <location>
        <begin position="213"/>
        <end position="235"/>
    </location>
</feature>
<evidence type="ECO:0000256" key="7">
    <source>
        <dbReference type="SAM" id="Phobius"/>
    </source>
</evidence>
<proteinExistence type="predicted"/>
<organism evidence="8 9">
    <name type="scientific">Rhizosaccharibacter radicis</name>
    <dbReference type="NCBI Taxonomy" id="2782605"/>
    <lineage>
        <taxon>Bacteria</taxon>
        <taxon>Pseudomonadati</taxon>
        <taxon>Pseudomonadota</taxon>
        <taxon>Alphaproteobacteria</taxon>
        <taxon>Acetobacterales</taxon>
        <taxon>Acetobacteraceae</taxon>
        <taxon>Rhizosaccharibacter</taxon>
    </lineage>
</organism>
<accession>A0ABT1VZS0</accession>
<keyword evidence="6 7" id="KW-0472">Membrane</keyword>
<feature type="transmembrane region" description="Helical" evidence="7">
    <location>
        <begin position="78"/>
        <end position="97"/>
    </location>
</feature>
<dbReference type="PANTHER" id="PTHR23517">
    <property type="entry name" value="RESISTANCE PROTEIN MDTM, PUTATIVE-RELATED-RELATED"/>
    <property type="match status" value="1"/>
</dbReference>
<dbReference type="InterPro" id="IPR011701">
    <property type="entry name" value="MFS"/>
</dbReference>
<keyword evidence="9" id="KW-1185">Reference proteome</keyword>
<feature type="transmembrane region" description="Helical" evidence="7">
    <location>
        <begin position="103"/>
        <end position="125"/>
    </location>
</feature>
<reference evidence="8 9" key="1">
    <citation type="submission" date="2022-06" db="EMBL/GenBank/DDBJ databases">
        <title>Rhizosaccharibacter gen. nov. sp. nov. KSS12, endophytic bacteria isolated from sugarcane.</title>
        <authorList>
            <person name="Pitiwittayakul N."/>
        </authorList>
    </citation>
    <scope>NUCLEOTIDE SEQUENCE [LARGE SCALE GENOMIC DNA]</scope>
    <source>
        <strain evidence="8 9">KSS12</strain>
    </source>
</reference>